<protein>
    <submittedName>
        <fullName evidence="2">Uncharacterized protein</fullName>
    </submittedName>
</protein>
<evidence type="ECO:0000313" key="3">
    <source>
        <dbReference type="Proteomes" id="UP000466517"/>
    </source>
</evidence>
<evidence type="ECO:0000313" key="2">
    <source>
        <dbReference type="EMBL" id="BBZ28095.1"/>
    </source>
</evidence>
<accession>A0A7I7XFY8</accession>
<keyword evidence="3" id="KW-1185">Reference proteome</keyword>
<gene>
    <name evidence="2" type="ORF">MMAD_23900</name>
</gene>
<dbReference type="AlphaFoldDB" id="A0A7I7XFY8"/>
<keyword evidence="1" id="KW-0472">Membrane</keyword>
<feature type="transmembrane region" description="Helical" evidence="1">
    <location>
        <begin position="35"/>
        <end position="60"/>
    </location>
</feature>
<sequence>MLYAYLGGWVVTSILAVAISQRLRPAVDPAPHPRILALVAGAAWPVLVVALAQAGAVAVATEMLHRDETVLSYES</sequence>
<reference evidence="2 3" key="1">
    <citation type="journal article" date="2019" name="Emerg. Microbes Infect.">
        <title>Comprehensive subspecies identification of 175 nontuberculous mycobacteria species based on 7547 genomic profiles.</title>
        <authorList>
            <person name="Matsumoto Y."/>
            <person name="Kinjo T."/>
            <person name="Motooka D."/>
            <person name="Nabeya D."/>
            <person name="Jung N."/>
            <person name="Uechi K."/>
            <person name="Horii T."/>
            <person name="Iida T."/>
            <person name="Fujita J."/>
            <person name="Nakamura S."/>
        </authorList>
    </citation>
    <scope>NUCLEOTIDE SEQUENCE [LARGE SCALE GENOMIC DNA]</scope>
    <source>
        <strain evidence="2 3">JCM 13574</strain>
    </source>
</reference>
<evidence type="ECO:0000256" key="1">
    <source>
        <dbReference type="SAM" id="Phobius"/>
    </source>
</evidence>
<proteinExistence type="predicted"/>
<keyword evidence="1" id="KW-1133">Transmembrane helix</keyword>
<name>A0A7I7XFY8_9MYCO</name>
<dbReference type="KEGG" id="mmag:MMAD_23900"/>
<keyword evidence="1" id="KW-0812">Transmembrane</keyword>
<dbReference type="EMBL" id="AP022610">
    <property type="protein sequence ID" value="BBZ28095.1"/>
    <property type="molecule type" value="Genomic_DNA"/>
</dbReference>
<dbReference type="Proteomes" id="UP000466517">
    <property type="component" value="Chromosome"/>
</dbReference>
<feature type="transmembrane region" description="Helical" evidence="1">
    <location>
        <begin position="6"/>
        <end position="23"/>
    </location>
</feature>
<organism evidence="2 3">
    <name type="scientific">Mycolicibacterium madagascariense</name>
    <dbReference type="NCBI Taxonomy" id="212765"/>
    <lineage>
        <taxon>Bacteria</taxon>
        <taxon>Bacillati</taxon>
        <taxon>Actinomycetota</taxon>
        <taxon>Actinomycetes</taxon>
        <taxon>Mycobacteriales</taxon>
        <taxon>Mycobacteriaceae</taxon>
        <taxon>Mycolicibacterium</taxon>
    </lineage>
</organism>